<accession>A0A409V8Y1</accession>
<dbReference type="GO" id="GO:0000076">
    <property type="term" value="P:DNA replication checkpoint signaling"/>
    <property type="evidence" value="ECO:0007669"/>
    <property type="project" value="UniProtKB-UniRule"/>
</dbReference>
<dbReference type="GO" id="GO:0043111">
    <property type="term" value="P:replication fork arrest"/>
    <property type="evidence" value="ECO:0007669"/>
    <property type="project" value="TreeGrafter"/>
</dbReference>
<comment type="similarity">
    <text evidence="2 6">Belongs to the CSM3 family.</text>
</comment>
<evidence type="ECO:0000256" key="6">
    <source>
        <dbReference type="RuleBase" id="RU366049"/>
    </source>
</evidence>
<feature type="compositionally biased region" description="Basic and acidic residues" evidence="7">
    <location>
        <begin position="128"/>
        <end position="157"/>
    </location>
</feature>
<dbReference type="PANTHER" id="PTHR13220">
    <property type="entry name" value="TIMELESS INTERACTING-RELATED"/>
    <property type="match status" value="1"/>
</dbReference>
<feature type="region of interest" description="Disordered" evidence="7">
    <location>
        <begin position="1"/>
        <end position="76"/>
    </location>
</feature>
<evidence type="ECO:0000256" key="3">
    <source>
        <dbReference type="ARBA" id="ARBA00022763"/>
    </source>
</evidence>
<keyword evidence="5 6" id="KW-0131">Cell cycle</keyword>
<dbReference type="PANTHER" id="PTHR13220:SF11">
    <property type="entry name" value="TIMELESS-INTERACTING PROTEIN"/>
    <property type="match status" value="1"/>
</dbReference>
<evidence type="ECO:0000256" key="4">
    <source>
        <dbReference type="ARBA" id="ARBA00023242"/>
    </source>
</evidence>
<evidence type="ECO:0000259" key="8">
    <source>
        <dbReference type="Pfam" id="PF07962"/>
    </source>
</evidence>
<dbReference type="AlphaFoldDB" id="A0A409V8Y1"/>
<reference evidence="9 10" key="1">
    <citation type="journal article" date="2018" name="Evol. Lett.">
        <title>Horizontal gene cluster transfer increased hallucinogenic mushroom diversity.</title>
        <authorList>
            <person name="Reynolds H.T."/>
            <person name="Vijayakumar V."/>
            <person name="Gluck-Thaler E."/>
            <person name="Korotkin H.B."/>
            <person name="Matheny P.B."/>
            <person name="Slot J.C."/>
        </authorList>
    </citation>
    <scope>NUCLEOTIDE SEQUENCE [LARGE SCALE GENOMIC DNA]</scope>
    <source>
        <strain evidence="9 10">2629</strain>
    </source>
</reference>
<comment type="caution">
    <text evidence="9">The sequence shown here is derived from an EMBL/GenBank/DDBJ whole genome shotgun (WGS) entry which is preliminary data.</text>
</comment>
<dbReference type="Proteomes" id="UP000284842">
    <property type="component" value="Unassembled WGS sequence"/>
</dbReference>
<sequence>MASTTSIENIFDDDVQIESPRQSFDNESTGIDDASLPRRSRQPLFLADSDEEMDVDVSERNVLRPPPPNEIDIDDIFGDLGDLDEDFFTSNSSAPLDEEAMIREAEARIRKTTTLHEILPSSSPVRNMTEERMDKESTKTGKKTNDKSADSDEKKAKRRVMKLDENRLLGPSGFPQLIKMTKDFKIKGKGHEAYLNRLLQVYQFWTHQLYPKTPFKDTVERIEKLTHSRRMNVSLSVWKDEAKGIQPQQDSDESEAEDEQGENQSILRESERASSSRSSPLPSSSPPLSPRIVSNGTTTSRASDGDNGSRRGDAEPLFLNDDDDEALWNAMAEFEAETAPAPPPPISANNSSMDDDDDLWDMANEMHAESSTTQLPQHSARGVQNLGHIQQPPPAPPDDDDDDMYV</sequence>
<evidence type="ECO:0000256" key="5">
    <source>
        <dbReference type="ARBA" id="ARBA00023306"/>
    </source>
</evidence>
<evidence type="ECO:0000256" key="2">
    <source>
        <dbReference type="ARBA" id="ARBA00006075"/>
    </source>
</evidence>
<dbReference type="OrthoDB" id="437078at2759"/>
<dbReference type="EMBL" id="NHTK01006132">
    <property type="protein sequence ID" value="PPQ63068.1"/>
    <property type="molecule type" value="Genomic_DNA"/>
</dbReference>
<dbReference type="InterPro" id="IPR012923">
    <property type="entry name" value="Csm3"/>
</dbReference>
<protein>
    <recommendedName>
        <fullName evidence="6">Chromosome segregation in meiosis protein</fullName>
    </recommendedName>
</protein>
<dbReference type="InParanoid" id="A0A409V8Y1"/>
<dbReference type="GO" id="GO:0003677">
    <property type="term" value="F:DNA binding"/>
    <property type="evidence" value="ECO:0007669"/>
    <property type="project" value="TreeGrafter"/>
</dbReference>
<proteinExistence type="inferred from homology"/>
<feature type="compositionally biased region" description="Basic and acidic residues" evidence="7">
    <location>
        <begin position="303"/>
        <end position="314"/>
    </location>
</feature>
<name>A0A409V8Y1_9AGAR</name>
<keyword evidence="3 6" id="KW-0227">DNA damage</keyword>
<gene>
    <name evidence="9" type="ORF">CVT24_005923</name>
</gene>
<dbReference type="STRING" id="181874.A0A409V8Y1"/>
<dbReference type="GO" id="GO:0031298">
    <property type="term" value="C:replication fork protection complex"/>
    <property type="evidence" value="ECO:0007669"/>
    <property type="project" value="TreeGrafter"/>
</dbReference>
<feature type="compositionally biased region" description="Acidic residues" evidence="7">
    <location>
        <begin position="397"/>
        <end position="406"/>
    </location>
</feature>
<comment type="function">
    <text evidence="6">Plays an important role in the control of DNA replication and the maintenance of replication fork stability.</text>
</comment>
<evidence type="ECO:0000256" key="7">
    <source>
        <dbReference type="SAM" id="MobiDB-lite"/>
    </source>
</evidence>
<evidence type="ECO:0000313" key="10">
    <source>
        <dbReference type="Proteomes" id="UP000284842"/>
    </source>
</evidence>
<evidence type="ECO:0000256" key="1">
    <source>
        <dbReference type="ARBA" id="ARBA00004123"/>
    </source>
</evidence>
<feature type="domain" description="Chromosome segregation in meiosis protein 3" evidence="8">
    <location>
        <begin position="162"/>
        <end position="242"/>
    </location>
</feature>
<keyword evidence="10" id="KW-1185">Reference proteome</keyword>
<dbReference type="InterPro" id="IPR040038">
    <property type="entry name" value="TIPIN/Csm3/Swi3"/>
</dbReference>
<keyword evidence="4 6" id="KW-0539">Nucleus</keyword>
<dbReference type="GO" id="GO:0031297">
    <property type="term" value="P:replication fork processing"/>
    <property type="evidence" value="ECO:0007669"/>
    <property type="project" value="UniProtKB-UniRule"/>
</dbReference>
<feature type="region of interest" description="Disordered" evidence="7">
    <location>
        <begin position="239"/>
        <end position="406"/>
    </location>
</feature>
<comment type="subcellular location">
    <subcellularLocation>
        <location evidence="1 6">Nucleus</location>
    </subcellularLocation>
</comment>
<organism evidence="9 10">
    <name type="scientific">Panaeolus cyanescens</name>
    <dbReference type="NCBI Taxonomy" id="181874"/>
    <lineage>
        <taxon>Eukaryota</taxon>
        <taxon>Fungi</taxon>
        <taxon>Dikarya</taxon>
        <taxon>Basidiomycota</taxon>
        <taxon>Agaricomycotina</taxon>
        <taxon>Agaricomycetes</taxon>
        <taxon>Agaricomycetidae</taxon>
        <taxon>Agaricales</taxon>
        <taxon>Agaricineae</taxon>
        <taxon>Galeropsidaceae</taxon>
        <taxon>Panaeolus</taxon>
    </lineage>
</organism>
<feature type="region of interest" description="Disordered" evidence="7">
    <location>
        <begin position="119"/>
        <end position="157"/>
    </location>
</feature>
<evidence type="ECO:0000313" key="9">
    <source>
        <dbReference type="EMBL" id="PPQ63068.1"/>
    </source>
</evidence>
<feature type="compositionally biased region" description="Polar residues" evidence="7">
    <location>
        <begin position="19"/>
        <end position="29"/>
    </location>
</feature>
<dbReference type="Pfam" id="PF07962">
    <property type="entry name" value="Swi3"/>
    <property type="match status" value="1"/>
</dbReference>
<feature type="compositionally biased region" description="Low complexity" evidence="7">
    <location>
        <begin position="330"/>
        <end position="339"/>
    </location>
</feature>
<dbReference type="GO" id="GO:0006974">
    <property type="term" value="P:DNA damage response"/>
    <property type="evidence" value="ECO:0007669"/>
    <property type="project" value="UniProtKB-KW"/>
</dbReference>
<feature type="compositionally biased region" description="Acidic residues" evidence="7">
    <location>
        <begin position="250"/>
        <end position="261"/>
    </location>
</feature>